<keyword evidence="2" id="KW-1185">Reference proteome</keyword>
<sequence>MYAYIVQDALQWNSELGAYDASHGIGSPENIVNVANAKVEAGSTDAVFGSQLWDTISTDIINSINIIRC</sequence>
<evidence type="ECO:0000313" key="2">
    <source>
        <dbReference type="Proteomes" id="UP000008952"/>
    </source>
</evidence>
<accession>J1JXS6</accession>
<proteinExistence type="predicted"/>
<dbReference type="STRING" id="1094558.ME5_01981"/>
<dbReference type="HOGENOM" id="CLU_2767503_0_0_5"/>
<dbReference type="AlphaFoldDB" id="J1JXS6"/>
<reference evidence="1 2" key="1">
    <citation type="submission" date="2012-03" db="EMBL/GenBank/DDBJ databases">
        <title>The Genome Sequence of Bartonella tamiae Th239.</title>
        <authorList>
            <consortium name="The Broad Institute Genome Sequencing Platform"/>
            <consortium name="The Broad Institute Genome Sequencing Center for Infectious Disease"/>
            <person name="Feldgarden M."/>
            <person name="Kirby J."/>
            <person name="Kosoy M."/>
            <person name="Birtles R."/>
            <person name="Probert W.S."/>
            <person name="Chiaraviglio L."/>
            <person name="Young S.K."/>
            <person name="Zeng Q."/>
            <person name="Gargeya S."/>
            <person name="Fitzgerald M."/>
            <person name="Haas B."/>
            <person name="Abouelleil A."/>
            <person name="Alvarado L."/>
            <person name="Arachchi H.M."/>
            <person name="Berlin A."/>
            <person name="Chapman S.B."/>
            <person name="Gearin G."/>
            <person name="Goldberg J."/>
            <person name="Griggs A."/>
            <person name="Gujja S."/>
            <person name="Hansen M."/>
            <person name="Heiman D."/>
            <person name="Howarth C."/>
            <person name="Larimer J."/>
            <person name="Lui A."/>
            <person name="MacDonald P.J.P."/>
            <person name="McCowen C."/>
            <person name="Montmayeur A."/>
            <person name="Murphy C."/>
            <person name="Neiman D."/>
            <person name="Pearson M."/>
            <person name="Priest M."/>
            <person name="Roberts A."/>
            <person name="Saif S."/>
            <person name="Shea T."/>
            <person name="Sisk P."/>
            <person name="Stolte C."/>
            <person name="Sykes S."/>
            <person name="Wortman J."/>
            <person name="Nusbaum C."/>
            <person name="Birren B."/>
        </authorList>
    </citation>
    <scope>NUCLEOTIDE SEQUENCE [LARGE SCALE GENOMIC DNA]</scope>
    <source>
        <strain evidence="1 2">Th239</strain>
    </source>
</reference>
<dbReference type="Gene3D" id="4.10.80.270">
    <property type="match status" value="1"/>
</dbReference>
<name>J1JXS6_9HYPH</name>
<dbReference type="OrthoDB" id="1631723at2"/>
<organism evidence="1 2">
    <name type="scientific">Bartonella tamiae Th239</name>
    <dbReference type="NCBI Taxonomy" id="1094558"/>
    <lineage>
        <taxon>Bacteria</taxon>
        <taxon>Pseudomonadati</taxon>
        <taxon>Pseudomonadota</taxon>
        <taxon>Alphaproteobacteria</taxon>
        <taxon>Hyphomicrobiales</taxon>
        <taxon>Bartonellaceae</taxon>
        <taxon>Bartonella</taxon>
    </lineage>
</organism>
<dbReference type="PATRIC" id="fig|1094558.3.peg.2133"/>
<gene>
    <name evidence="1" type="ORF">ME5_01981</name>
</gene>
<protein>
    <submittedName>
        <fullName evidence="1">Uncharacterized protein</fullName>
    </submittedName>
</protein>
<dbReference type="Proteomes" id="UP000008952">
    <property type="component" value="Unassembled WGS sequence"/>
</dbReference>
<comment type="caution">
    <text evidence="1">The sequence shown here is derived from an EMBL/GenBank/DDBJ whole genome shotgun (WGS) entry which is preliminary data.</text>
</comment>
<dbReference type="EMBL" id="AIMB01000008">
    <property type="protein sequence ID" value="EJF89430.1"/>
    <property type="molecule type" value="Genomic_DNA"/>
</dbReference>
<evidence type="ECO:0000313" key="1">
    <source>
        <dbReference type="EMBL" id="EJF89430.1"/>
    </source>
</evidence>
<dbReference type="RefSeq" id="WP_008040749.1">
    <property type="nucleotide sequence ID" value="NZ_JH725147.1"/>
</dbReference>